<dbReference type="InterPro" id="IPR027417">
    <property type="entry name" value="P-loop_NTPase"/>
</dbReference>
<evidence type="ECO:0000313" key="4">
    <source>
        <dbReference type="Proteomes" id="UP000770015"/>
    </source>
</evidence>
<organism evidence="3 4">
    <name type="scientific">Plectosphaerella plurivora</name>
    <dbReference type="NCBI Taxonomy" id="936078"/>
    <lineage>
        <taxon>Eukaryota</taxon>
        <taxon>Fungi</taxon>
        <taxon>Dikarya</taxon>
        <taxon>Ascomycota</taxon>
        <taxon>Pezizomycotina</taxon>
        <taxon>Sordariomycetes</taxon>
        <taxon>Hypocreomycetidae</taxon>
        <taxon>Glomerellales</taxon>
        <taxon>Plectosphaerellaceae</taxon>
        <taxon>Plectosphaerella</taxon>
    </lineage>
</organism>
<name>A0A9P8VNL9_9PEZI</name>
<accession>A0A9P8VNL9</accession>
<feature type="domain" description="Nephrocystin 3-like N-terminal" evidence="2">
    <location>
        <begin position="181"/>
        <end position="346"/>
    </location>
</feature>
<dbReference type="PANTHER" id="PTHR10039:SF15">
    <property type="entry name" value="NACHT DOMAIN-CONTAINING PROTEIN"/>
    <property type="match status" value="1"/>
</dbReference>
<dbReference type="InterPro" id="IPR056884">
    <property type="entry name" value="NPHP3-like_N"/>
</dbReference>
<evidence type="ECO:0000259" key="2">
    <source>
        <dbReference type="Pfam" id="PF24883"/>
    </source>
</evidence>
<evidence type="ECO:0000256" key="1">
    <source>
        <dbReference type="ARBA" id="ARBA00022737"/>
    </source>
</evidence>
<comment type="caution">
    <text evidence="3">The sequence shown here is derived from an EMBL/GenBank/DDBJ whole genome shotgun (WGS) entry which is preliminary data.</text>
</comment>
<sequence length="449" mass="50368">MADALAIIGVIGVAGQIIQLIARHGLDWKDAPAETAKCLEDINLLKAMLEDTDTDALATLSTEWRAATAASMSACKEELARLYRELTRRTVGHRVGWKRLKGAFGAKKTREAVEDLHRRFQAINDSVSRDALAVVTKGVTELREAQQQTVLDKDTEQILDWISSADYDSIHSDFIGRRQEGTGKWLLESEEYKQWLDGSKKALFCPGIPGAGKTMATAIVVDDLLERFRGNHNVGIAFIYCNFRRQGDQKPEHLLASFLKQLCQRRASLPKGVRDLFDECESRKRRPRLDELAAALKDIIPKFSRAFLIIDALDECGMEGGSRSKLLAEYTSLRDLVGANIFATSRHIDDIKQKFVGSPSLEILAQPEDIRRYLADKIPHLASFVADNAQLQEEIKTAIVNAVEGMFLLAKLHLDSLQGQRSPKQIRLISNKFRKGSDAYYYAYEDAMR</sequence>
<dbReference type="Pfam" id="PF24883">
    <property type="entry name" value="NPHP3_N"/>
    <property type="match status" value="1"/>
</dbReference>
<dbReference type="Proteomes" id="UP000770015">
    <property type="component" value="Unassembled WGS sequence"/>
</dbReference>
<proteinExistence type="predicted"/>
<keyword evidence="1" id="KW-0677">Repeat</keyword>
<dbReference type="EMBL" id="JAGSXJ010000001">
    <property type="protein sequence ID" value="KAH6697238.1"/>
    <property type="molecule type" value="Genomic_DNA"/>
</dbReference>
<evidence type="ECO:0000313" key="3">
    <source>
        <dbReference type="EMBL" id="KAH6697238.1"/>
    </source>
</evidence>
<dbReference type="PANTHER" id="PTHR10039">
    <property type="entry name" value="AMELOGENIN"/>
    <property type="match status" value="1"/>
</dbReference>
<protein>
    <recommendedName>
        <fullName evidence="2">Nephrocystin 3-like N-terminal domain-containing protein</fullName>
    </recommendedName>
</protein>
<dbReference type="Gene3D" id="3.40.50.300">
    <property type="entry name" value="P-loop containing nucleotide triphosphate hydrolases"/>
    <property type="match status" value="1"/>
</dbReference>
<dbReference type="OrthoDB" id="448455at2759"/>
<dbReference type="AlphaFoldDB" id="A0A9P8VNL9"/>
<keyword evidence="4" id="KW-1185">Reference proteome</keyword>
<reference evidence="3" key="1">
    <citation type="journal article" date="2021" name="Nat. Commun.">
        <title>Genetic determinants of endophytism in the Arabidopsis root mycobiome.</title>
        <authorList>
            <person name="Mesny F."/>
            <person name="Miyauchi S."/>
            <person name="Thiergart T."/>
            <person name="Pickel B."/>
            <person name="Atanasova L."/>
            <person name="Karlsson M."/>
            <person name="Huettel B."/>
            <person name="Barry K.W."/>
            <person name="Haridas S."/>
            <person name="Chen C."/>
            <person name="Bauer D."/>
            <person name="Andreopoulos W."/>
            <person name="Pangilinan J."/>
            <person name="LaButti K."/>
            <person name="Riley R."/>
            <person name="Lipzen A."/>
            <person name="Clum A."/>
            <person name="Drula E."/>
            <person name="Henrissat B."/>
            <person name="Kohler A."/>
            <person name="Grigoriev I.V."/>
            <person name="Martin F.M."/>
            <person name="Hacquard S."/>
        </authorList>
    </citation>
    <scope>NUCLEOTIDE SEQUENCE</scope>
    <source>
        <strain evidence="3">MPI-SDFR-AT-0117</strain>
    </source>
</reference>
<dbReference type="SUPFAM" id="SSF52540">
    <property type="entry name" value="P-loop containing nucleoside triphosphate hydrolases"/>
    <property type="match status" value="1"/>
</dbReference>
<gene>
    <name evidence="3" type="ORF">F5X68DRAFT_272237</name>
</gene>